<dbReference type="PROSITE" id="PS51752">
    <property type="entry name" value="JACALIN_LECTIN"/>
    <property type="match status" value="3"/>
</dbReference>
<accession>A0A6P8EAY1</accession>
<feature type="domain" description="Jacalin-type lectin" evidence="3">
    <location>
        <begin position="13"/>
        <end position="155"/>
    </location>
</feature>
<gene>
    <name evidence="5" type="primary">LOC116213498</name>
</gene>
<keyword evidence="4" id="KW-1185">Reference proteome</keyword>
<evidence type="ECO:0000259" key="3">
    <source>
        <dbReference type="PROSITE" id="PS51752"/>
    </source>
</evidence>
<dbReference type="Gene3D" id="2.100.10.30">
    <property type="entry name" value="Jacalin-like lectin domain"/>
    <property type="match status" value="3"/>
</dbReference>
<dbReference type="AlphaFoldDB" id="A0A6P8EAY1"/>
<dbReference type="PANTHER" id="PTHR47293">
    <property type="entry name" value="JACALIN-RELATED LECTIN 3"/>
    <property type="match status" value="1"/>
</dbReference>
<dbReference type="FunFam" id="2.100.10.30:FF:000001">
    <property type="entry name" value="Jacalin-related lectin 33"/>
    <property type="match status" value="3"/>
</dbReference>
<dbReference type="GO" id="GO:0030246">
    <property type="term" value="F:carbohydrate binding"/>
    <property type="evidence" value="ECO:0007669"/>
    <property type="project" value="UniProtKB-KW"/>
</dbReference>
<evidence type="ECO:0000313" key="5">
    <source>
        <dbReference type="RefSeq" id="XP_031404335.1"/>
    </source>
</evidence>
<evidence type="ECO:0000256" key="2">
    <source>
        <dbReference type="ARBA" id="ARBA00022734"/>
    </source>
</evidence>
<feature type="domain" description="Jacalin-type lectin" evidence="3">
    <location>
        <begin position="248"/>
        <end position="390"/>
    </location>
</feature>
<comment type="similarity">
    <text evidence="1">Belongs to the jacalin lectin family.</text>
</comment>
<dbReference type="Pfam" id="PF01419">
    <property type="entry name" value="Jacalin"/>
    <property type="match status" value="3"/>
</dbReference>
<dbReference type="CDD" id="cd09612">
    <property type="entry name" value="Jacalin"/>
    <property type="match status" value="3"/>
</dbReference>
<reference evidence="4" key="1">
    <citation type="journal article" date="2020" name="Plant Biotechnol. J.">
        <title>The pomegranate (Punica granatum L.) draft genome dissects genetic divergence between soft- and hard-seeded cultivars.</title>
        <authorList>
            <person name="Luo X."/>
            <person name="Li H."/>
            <person name="Wu Z."/>
            <person name="Yao W."/>
            <person name="Zhao P."/>
            <person name="Cao D."/>
            <person name="Yu H."/>
            <person name="Li K."/>
            <person name="Poudel K."/>
            <person name="Zhao D."/>
            <person name="Zhang F."/>
            <person name="Xia X."/>
            <person name="Chen L."/>
            <person name="Wang Q."/>
            <person name="Jing D."/>
            <person name="Cao S."/>
        </authorList>
    </citation>
    <scope>NUCLEOTIDE SEQUENCE [LARGE SCALE GENOMIC DNA]</scope>
    <source>
        <strain evidence="4">cv. Tunisia</strain>
    </source>
</reference>
<proteinExistence type="inferred from homology"/>
<dbReference type="RefSeq" id="XP_031404335.1">
    <property type="nucleotide sequence ID" value="XM_031548475.1"/>
</dbReference>
<dbReference type="InterPro" id="IPR001229">
    <property type="entry name" value="Jacalin-like_lectin_dom"/>
</dbReference>
<evidence type="ECO:0000256" key="1">
    <source>
        <dbReference type="ARBA" id="ARBA00006568"/>
    </source>
</evidence>
<keyword evidence="2" id="KW-0430">Lectin</keyword>
<dbReference type="SUPFAM" id="SSF51101">
    <property type="entry name" value="Mannose-binding lectins"/>
    <property type="match status" value="3"/>
</dbReference>
<dbReference type="SMART" id="SM00915">
    <property type="entry name" value="Jacalin"/>
    <property type="match status" value="3"/>
</dbReference>
<dbReference type="InterPro" id="IPR036404">
    <property type="entry name" value="Jacalin-like_lectin_dom_sf"/>
</dbReference>
<dbReference type="Proteomes" id="UP000515151">
    <property type="component" value="Chromosome 7"/>
</dbReference>
<dbReference type="GeneID" id="116213498"/>
<reference evidence="5" key="2">
    <citation type="submission" date="2025-08" db="UniProtKB">
        <authorList>
            <consortium name="RefSeq"/>
        </authorList>
    </citation>
    <scope>IDENTIFICATION</scope>
    <source>
        <tissue evidence="5">Leaf</tissue>
    </source>
</reference>
<dbReference type="OrthoDB" id="2415936at2759"/>
<name>A0A6P8EAY1_PUNGR</name>
<evidence type="ECO:0000313" key="4">
    <source>
        <dbReference type="Proteomes" id="UP000515151"/>
    </source>
</evidence>
<dbReference type="PANTHER" id="PTHR47293:SF68">
    <property type="entry name" value="JACALIN-RELATED LECTIN 3"/>
    <property type="match status" value="1"/>
</dbReference>
<protein>
    <submittedName>
        <fullName evidence="5">Jacalin-related lectin 3 isoform X1</fullName>
    </submittedName>
</protein>
<sequence length="605" mass="66584">MQQQQLQECEKKTVSLGPWGGQDGFKWDDGMYSTVRQIVIAHGAGIDYIQIEYDRKGSSVWSEKHGGKGGNKVDTVKLNYPTEYLTSIQGYYGSFLNMGAVIVRSLTFHSNMRSYGPFGVEQGSSFALSMTGGKIVGFHGKSGWYLDAIGVHLKPYQEQKKSKILVQGLQTQSYLAHGSERSGYSVMHGQIGNGYDIVLAVKQREDQRYNAVEGKFSAQVSETGDYSKVETKEKVHSVEKVTKKIEGLETCGPWGGSKGTKFDDGIYTGIRQIHLSRNLGLVSMRVLYDRNGEAIWGSKQGGTGGLKNDKVIFDYPNEILTHITGTHEPLMKMGPTVIRSITFHTNKGKYGPFGEENGQSFTSKVKEGKIVGFHGRGGLFIDAIGIHMIECKVPPAPPAPIPVHNSNDKIEANGAKTDYPWSNKFHLPKPVPNEEVSCGIVKEPAPYGPGPWGGDGGRPWDDGVFSGIKQIYLTRGEAICSIQIEYDRNGQSVWSLKHGGNGGIIAHRIKLEYPNEVLTCISGYYAPICKEEGPKVIRSLTFYTSRGKFGPFGEEVGNFFTSTTTEGKVVGFHGRSGLYLDAIGVHMQHWLGNQKQTRSLFRKGN</sequence>
<feature type="domain" description="Jacalin-type lectin" evidence="3">
    <location>
        <begin position="446"/>
        <end position="589"/>
    </location>
</feature>
<organism evidence="4 5">
    <name type="scientific">Punica granatum</name>
    <name type="common">Pomegranate</name>
    <dbReference type="NCBI Taxonomy" id="22663"/>
    <lineage>
        <taxon>Eukaryota</taxon>
        <taxon>Viridiplantae</taxon>
        <taxon>Streptophyta</taxon>
        <taxon>Embryophyta</taxon>
        <taxon>Tracheophyta</taxon>
        <taxon>Spermatophyta</taxon>
        <taxon>Magnoliopsida</taxon>
        <taxon>eudicotyledons</taxon>
        <taxon>Gunneridae</taxon>
        <taxon>Pentapetalae</taxon>
        <taxon>rosids</taxon>
        <taxon>malvids</taxon>
        <taxon>Myrtales</taxon>
        <taxon>Lythraceae</taxon>
        <taxon>Punica</taxon>
    </lineage>
</organism>
<dbReference type="InterPro" id="IPR033734">
    <property type="entry name" value="Jacalin-like_lectin_dom_plant"/>
</dbReference>